<dbReference type="AlphaFoldDB" id="A0AAW5UBY3"/>
<name>A0AAW5UBY3_9BACT</name>
<reference evidence="2" key="1">
    <citation type="submission" date="2022-11" db="EMBL/GenBank/DDBJ databases">
        <title>Genomic repertoires linked with pathogenic potency of arthritogenic Prevotella copri isolated from the gut of rheumatoid arthritis patients.</title>
        <authorList>
            <person name="Nii T."/>
            <person name="Maeda Y."/>
            <person name="Motooka D."/>
            <person name="Naito M."/>
            <person name="Matsumoto Y."/>
            <person name="Ogawa T."/>
            <person name="Oguro-Igashira E."/>
            <person name="Kishikawa T."/>
            <person name="Yamashita M."/>
            <person name="Koizumi S."/>
            <person name="Kurakawa T."/>
            <person name="Okumura R."/>
            <person name="Kayama H."/>
            <person name="Murakami M."/>
            <person name="Sakaguchi T."/>
            <person name="Das B."/>
            <person name="Nakamura S."/>
            <person name="Okada Y."/>
            <person name="Kumanogoh A."/>
            <person name="Takeda K."/>
        </authorList>
    </citation>
    <scope>NUCLEOTIDE SEQUENCE</scope>
    <source>
        <strain evidence="2">H019-1</strain>
    </source>
</reference>
<keyword evidence="1" id="KW-0812">Transmembrane</keyword>
<dbReference type="RefSeq" id="WP_264953480.1">
    <property type="nucleotide sequence ID" value="NZ_JAPDVE010000017.1"/>
</dbReference>
<protein>
    <submittedName>
        <fullName evidence="2">Uncharacterized protein</fullName>
    </submittedName>
</protein>
<keyword evidence="1" id="KW-1133">Transmembrane helix</keyword>
<keyword evidence="1" id="KW-0472">Membrane</keyword>
<feature type="transmembrane region" description="Helical" evidence="1">
    <location>
        <begin position="56"/>
        <end position="83"/>
    </location>
</feature>
<proteinExistence type="predicted"/>
<evidence type="ECO:0000313" key="2">
    <source>
        <dbReference type="EMBL" id="MCW4133025.1"/>
    </source>
</evidence>
<sequence>MEQQIINHIQDILKSNNVTVLSLLWSSFIFILGVISTKYRIKEWFQHQRIWKRLAVCLAILIVAISLNWHVIAAGIFSLLVVISTILPLPHELFLLHYYKTNEEALEKERYRCWFVTTTALLRFYELKIRKSRGLIKRQDMQIAFIDEAKKWDLFDREYIKYYLPNLDVLFRIGAIKAFENECSKLSRFDNTGYMLSFKTYLAHNNFDYEKMEELESKCPDTDDDSRLVSLINKYCAYEASGEKEKMKNVISKLLELKRKGIIHVELYRDLMRYYDEIIVDKEAADALAEEIEKIDSVYYGDYLNLQDIAFMHYRINGNQQKTNSLIERIIAENKKRQQGDEQMITQIKLMYVMFDNGYKWQEYSVGVFLNRTNFLNRGYRVGAVFIQETYRLLRDVSLLNNQSLNNQLQNEMFADFDRYIERYISEIESDIAELDDRFLYRKRNLLMLKLELLKFKADGDFVLMRKNNDEIFDRIIEMCRHNGDKREMLHFLVVHADDILTIDNQIRESGKDDVGYANTMLQKDYDNHRMAYINKAENLVCEIVNMLYLRKYDKSLAYYVIYTAYFYMLLENRQRSLFFFTMFEKYDIDIKNWTMPIQQIYHKVRKYNSKE</sequence>
<comment type="caution">
    <text evidence="2">The sequence shown here is derived from an EMBL/GenBank/DDBJ whole genome shotgun (WGS) entry which is preliminary data.</text>
</comment>
<gene>
    <name evidence="2" type="ORF">ONT19_15855</name>
</gene>
<evidence type="ECO:0000313" key="3">
    <source>
        <dbReference type="Proteomes" id="UP001209417"/>
    </source>
</evidence>
<feature type="transmembrane region" description="Helical" evidence="1">
    <location>
        <begin position="18"/>
        <end position="35"/>
    </location>
</feature>
<accession>A0AAW5UBY3</accession>
<organism evidence="2 3">
    <name type="scientific">Segatella copri</name>
    <dbReference type="NCBI Taxonomy" id="165179"/>
    <lineage>
        <taxon>Bacteria</taxon>
        <taxon>Pseudomonadati</taxon>
        <taxon>Bacteroidota</taxon>
        <taxon>Bacteroidia</taxon>
        <taxon>Bacteroidales</taxon>
        <taxon>Prevotellaceae</taxon>
        <taxon>Segatella</taxon>
    </lineage>
</organism>
<dbReference type="Proteomes" id="UP001209417">
    <property type="component" value="Unassembled WGS sequence"/>
</dbReference>
<evidence type="ECO:0000256" key="1">
    <source>
        <dbReference type="SAM" id="Phobius"/>
    </source>
</evidence>
<dbReference type="EMBL" id="JAPDVG010000002">
    <property type="protein sequence ID" value="MCW4133025.1"/>
    <property type="molecule type" value="Genomic_DNA"/>
</dbReference>